<dbReference type="AlphaFoldDB" id="A0A2I1HHR9"/>
<accession>A0A2I1HHR9</accession>
<evidence type="ECO:0000313" key="1">
    <source>
        <dbReference type="EMBL" id="PKY58422.1"/>
    </source>
</evidence>
<comment type="caution">
    <text evidence="1">The sequence shown here is derived from an EMBL/GenBank/DDBJ whole genome shotgun (WGS) entry which is preliminary data.</text>
</comment>
<gene>
    <name evidence="1" type="ORF">RhiirA4_480326</name>
</gene>
<evidence type="ECO:0000313" key="2">
    <source>
        <dbReference type="Proteomes" id="UP000234323"/>
    </source>
</evidence>
<sequence length="146" mass="17096">MSTLKSPEELNEPSFTLESNLELSDLIQTSKCLLSYLSFKLKQLFYLVVFFKEKASVRIVKDYITTTRLNVSPEDEAPFIIDYKETEKDTKHLIFVHTFLTVNLLKKSVVNQENYPDIVCKAKVVLFKHIIKESGYWRWNPEVINT</sequence>
<reference evidence="1 2" key="1">
    <citation type="submission" date="2015-10" db="EMBL/GenBank/DDBJ databases">
        <title>Genome analyses suggest a sexual origin of heterokaryosis in a supposedly ancient asexual fungus.</title>
        <authorList>
            <person name="Ropars J."/>
            <person name="Sedzielewska K."/>
            <person name="Noel J."/>
            <person name="Charron P."/>
            <person name="Farinelli L."/>
            <person name="Marton T."/>
            <person name="Kruger M."/>
            <person name="Pelin A."/>
            <person name="Brachmann A."/>
            <person name="Corradi N."/>
        </authorList>
    </citation>
    <scope>NUCLEOTIDE SEQUENCE [LARGE SCALE GENOMIC DNA]</scope>
    <source>
        <strain evidence="1 2">A4</strain>
    </source>
</reference>
<organism evidence="1 2">
    <name type="scientific">Rhizophagus irregularis</name>
    <dbReference type="NCBI Taxonomy" id="588596"/>
    <lineage>
        <taxon>Eukaryota</taxon>
        <taxon>Fungi</taxon>
        <taxon>Fungi incertae sedis</taxon>
        <taxon>Mucoromycota</taxon>
        <taxon>Glomeromycotina</taxon>
        <taxon>Glomeromycetes</taxon>
        <taxon>Glomerales</taxon>
        <taxon>Glomeraceae</taxon>
        <taxon>Rhizophagus</taxon>
    </lineage>
</organism>
<keyword evidence="2" id="KW-1185">Reference proteome</keyword>
<dbReference type="EMBL" id="LLXI01003006">
    <property type="protein sequence ID" value="PKY58422.1"/>
    <property type="molecule type" value="Genomic_DNA"/>
</dbReference>
<proteinExistence type="predicted"/>
<name>A0A2I1HHR9_9GLOM</name>
<protein>
    <submittedName>
        <fullName evidence="1">Uncharacterized protein</fullName>
    </submittedName>
</protein>
<dbReference type="Proteomes" id="UP000234323">
    <property type="component" value="Unassembled WGS sequence"/>
</dbReference>